<gene>
    <name evidence="1" type="ORF">HFRIS_005783</name>
</gene>
<evidence type="ECO:0000313" key="1">
    <source>
        <dbReference type="EMBL" id="EOA05945.1"/>
    </source>
</evidence>
<protein>
    <submittedName>
        <fullName evidence="1">Membrane protein</fullName>
    </submittedName>
</protein>
<reference evidence="1 2" key="1">
    <citation type="journal article" date="2013" name="Front. Microbiol.">
        <title>The genome of the endophytic bacterium H. frisingense GSF30(T) identifies diverse strategies in the Herbaspirillum genus to interact with plants.</title>
        <authorList>
            <person name="Straub D."/>
            <person name="Rothballer M."/>
            <person name="Hartmann A."/>
            <person name="Ludewig U."/>
        </authorList>
    </citation>
    <scope>NUCLEOTIDE SEQUENCE [LARGE SCALE GENOMIC DNA]</scope>
    <source>
        <strain evidence="1 2">GSF30</strain>
    </source>
</reference>
<comment type="caution">
    <text evidence="1">The sequence shown here is derived from an EMBL/GenBank/DDBJ whole genome shotgun (WGS) entry which is preliminary data.</text>
</comment>
<evidence type="ECO:0000313" key="2">
    <source>
        <dbReference type="Proteomes" id="UP000006772"/>
    </source>
</evidence>
<name>A0AAI9N4Y6_9BURK</name>
<accession>A0AAI9N4Y6</accession>
<dbReference type="AlphaFoldDB" id="A0AAI9N4Y6"/>
<organism evidence="1 2">
    <name type="scientific">Herbaspirillum frisingense GSF30</name>
    <dbReference type="NCBI Taxonomy" id="864073"/>
    <lineage>
        <taxon>Bacteria</taxon>
        <taxon>Pseudomonadati</taxon>
        <taxon>Pseudomonadota</taxon>
        <taxon>Betaproteobacteria</taxon>
        <taxon>Burkholderiales</taxon>
        <taxon>Oxalobacteraceae</taxon>
        <taxon>Herbaspirillum</taxon>
    </lineage>
</organism>
<proteinExistence type="predicted"/>
<sequence>MGSIIAARFELQDEAARAVNALVDAGFARERISSFFVNPAGQHDRFAVGGDRDKSPGAEETDKGAAAGVAAGAGAGAVAGVAAAPVAGPLGPVLGGLVGGHLGGLVGSLSATDDDPVPRRVAGMLVAVQLDESADVADSADAVNSAVEQRAMRVLQDLQGTDLERAEGQIRDGDWIDFDPLIAPQWVQGGVG</sequence>
<dbReference type="RefSeq" id="WP_006462321.1">
    <property type="nucleotide sequence ID" value="NZ_AEEC02000005.1"/>
</dbReference>
<dbReference type="EMBL" id="AEEC02000005">
    <property type="protein sequence ID" value="EOA05945.1"/>
    <property type="molecule type" value="Genomic_DNA"/>
</dbReference>
<dbReference type="Proteomes" id="UP000006772">
    <property type="component" value="Unassembled WGS sequence"/>
</dbReference>